<dbReference type="PROSITE" id="PS00868">
    <property type="entry name" value="CYS_MET_METAB_PP"/>
    <property type="match status" value="1"/>
</dbReference>
<dbReference type="PANTHER" id="PTHR11808">
    <property type="entry name" value="TRANS-SULFURATION ENZYME FAMILY MEMBER"/>
    <property type="match status" value="1"/>
</dbReference>
<comment type="cofactor">
    <cofactor evidence="1 3">
        <name>pyridoxal 5'-phosphate</name>
        <dbReference type="ChEBI" id="CHEBI:597326"/>
    </cofactor>
</comment>
<protein>
    <submittedName>
        <fullName evidence="4">Trans-sulfuration enzyme family protein</fullName>
    </submittedName>
</protein>
<keyword evidence="5" id="KW-1185">Reference proteome</keyword>
<evidence type="ECO:0000256" key="1">
    <source>
        <dbReference type="ARBA" id="ARBA00001933"/>
    </source>
</evidence>
<dbReference type="InterPro" id="IPR015422">
    <property type="entry name" value="PyrdxlP-dep_Trfase_small"/>
</dbReference>
<proteinExistence type="inferred from homology"/>
<comment type="caution">
    <text evidence="4">The sequence shown here is derived from an EMBL/GenBank/DDBJ whole genome shotgun (WGS) entry which is preliminary data.</text>
</comment>
<dbReference type="Pfam" id="PF01053">
    <property type="entry name" value="Cys_Met_Meta_PP"/>
    <property type="match status" value="1"/>
</dbReference>
<dbReference type="SUPFAM" id="SSF53383">
    <property type="entry name" value="PLP-dependent transferases"/>
    <property type="match status" value="1"/>
</dbReference>
<comment type="similarity">
    <text evidence="3">Belongs to the trans-sulfuration enzymes family.</text>
</comment>
<evidence type="ECO:0000256" key="3">
    <source>
        <dbReference type="RuleBase" id="RU362118"/>
    </source>
</evidence>
<dbReference type="PIRSF" id="PIRSF001434">
    <property type="entry name" value="CGS"/>
    <property type="match status" value="1"/>
</dbReference>
<reference evidence="5" key="1">
    <citation type="journal article" date="2019" name="Int. J. Syst. Evol. Microbiol.">
        <title>The Global Catalogue of Microorganisms (GCM) 10K type strain sequencing project: providing services to taxonomists for standard genome sequencing and annotation.</title>
        <authorList>
            <consortium name="The Broad Institute Genomics Platform"/>
            <consortium name="The Broad Institute Genome Sequencing Center for Infectious Disease"/>
            <person name="Wu L."/>
            <person name="Ma J."/>
        </authorList>
    </citation>
    <scope>NUCLEOTIDE SEQUENCE [LARGE SCALE GENOMIC DNA]</scope>
    <source>
        <strain evidence="5">CCUG 56029</strain>
    </source>
</reference>
<sequence>MAQDSKASGFRTRAVHAGHGLDPVTGAHAVPIYATSTFGYGSAERGARLFAGEESGYFYSRLSNPTVRAFEEKVASLEGADDAVAFASGMGAASAIALTFLKAGDEVAFMGPLYGGTEGLLRDILGRFGVTVHDVADLDSLRATVNERTRLVWLETPTNPTLRVVDLQAAAEIAHAVGALVVVDNTFSTPYLTRPLDLGADLAMHSATKYLSGHGDVVAGLVAAREDLIMELRLHGLRHVGAVLGPFEAYLLLRGVKTLPLRMDAHCAGALALAQAVQGHAGVQAVHYPGLTDHPGHDLAARQMKAFGGLVSLDLGSQEAAFRFLNALNLFTQAVSLGDVESLSSHPASTTHQLLGEETLARQGITPGLVRLSVGIEDPQDLIDDVLQALAVAGSGANTGHSTPVGSAG</sequence>
<organism evidence="4 5">
    <name type="scientific">Deinococcus navajonensis</name>
    <dbReference type="NCBI Taxonomy" id="309884"/>
    <lineage>
        <taxon>Bacteria</taxon>
        <taxon>Thermotogati</taxon>
        <taxon>Deinococcota</taxon>
        <taxon>Deinococci</taxon>
        <taxon>Deinococcales</taxon>
        <taxon>Deinococcaceae</taxon>
        <taxon>Deinococcus</taxon>
    </lineage>
</organism>
<dbReference type="Gene3D" id="3.40.640.10">
    <property type="entry name" value="Type I PLP-dependent aspartate aminotransferase-like (Major domain)"/>
    <property type="match status" value="1"/>
</dbReference>
<keyword evidence="2 3" id="KW-0663">Pyridoxal phosphate</keyword>
<accession>A0ABV8XPH9</accession>
<dbReference type="Gene3D" id="3.90.1150.10">
    <property type="entry name" value="Aspartate Aminotransferase, domain 1"/>
    <property type="match status" value="1"/>
</dbReference>
<dbReference type="InterPro" id="IPR015421">
    <property type="entry name" value="PyrdxlP-dep_Trfase_major"/>
</dbReference>
<dbReference type="InterPro" id="IPR054542">
    <property type="entry name" value="Cys_met_metab_PP"/>
</dbReference>
<evidence type="ECO:0000313" key="5">
    <source>
        <dbReference type="Proteomes" id="UP001595998"/>
    </source>
</evidence>
<dbReference type="CDD" id="cd00614">
    <property type="entry name" value="CGS_like"/>
    <property type="match status" value="1"/>
</dbReference>
<gene>
    <name evidence="4" type="ORF">ACFOZ9_09925</name>
</gene>
<dbReference type="EMBL" id="JBHSEH010000009">
    <property type="protein sequence ID" value="MFC4426532.1"/>
    <property type="molecule type" value="Genomic_DNA"/>
</dbReference>
<evidence type="ECO:0000313" key="4">
    <source>
        <dbReference type="EMBL" id="MFC4426532.1"/>
    </source>
</evidence>
<dbReference type="InterPro" id="IPR015424">
    <property type="entry name" value="PyrdxlP-dep_Trfase"/>
</dbReference>
<dbReference type="InterPro" id="IPR000277">
    <property type="entry name" value="Cys/Met-Metab_PyrdxlP-dep_enz"/>
</dbReference>
<evidence type="ECO:0000256" key="2">
    <source>
        <dbReference type="ARBA" id="ARBA00022898"/>
    </source>
</evidence>
<name>A0ABV8XPH9_9DEIO</name>
<dbReference type="Proteomes" id="UP001595998">
    <property type="component" value="Unassembled WGS sequence"/>
</dbReference>
<dbReference type="PANTHER" id="PTHR11808:SF85">
    <property type="entry name" value="CYSTATHIONINE GAMMA-LYASE-RELATED"/>
    <property type="match status" value="1"/>
</dbReference>
<dbReference type="RefSeq" id="WP_380039089.1">
    <property type="nucleotide sequence ID" value="NZ_JBHSEH010000009.1"/>
</dbReference>